<comment type="caution">
    <text evidence="5">The sequence shown here is derived from an EMBL/GenBank/DDBJ whole genome shotgun (WGS) entry which is preliminary data.</text>
</comment>
<evidence type="ECO:0000313" key="5">
    <source>
        <dbReference type="EMBL" id="NMR19402.1"/>
    </source>
</evidence>
<comment type="subcellular location">
    <subcellularLocation>
        <location evidence="1">Cell envelope</location>
    </subcellularLocation>
</comment>
<keyword evidence="3" id="KW-0813">Transport</keyword>
<dbReference type="GO" id="GO:0030313">
    <property type="term" value="C:cell envelope"/>
    <property type="evidence" value="ECO:0007669"/>
    <property type="project" value="UniProtKB-SubCell"/>
</dbReference>
<dbReference type="EMBL" id="JABCJJ010000004">
    <property type="protein sequence ID" value="NMR19402.1"/>
    <property type="molecule type" value="Genomic_DNA"/>
</dbReference>
<evidence type="ECO:0000256" key="3">
    <source>
        <dbReference type="ARBA" id="ARBA00022448"/>
    </source>
</evidence>
<dbReference type="InterPro" id="IPR050490">
    <property type="entry name" value="Bact_solute-bd_prot1"/>
</dbReference>
<dbReference type="PROSITE" id="PS51257">
    <property type="entry name" value="PROKAR_LIPOPROTEIN"/>
    <property type="match status" value="1"/>
</dbReference>
<dbReference type="Pfam" id="PF13416">
    <property type="entry name" value="SBP_bac_8"/>
    <property type="match status" value="1"/>
</dbReference>
<dbReference type="Gene3D" id="3.40.190.10">
    <property type="entry name" value="Periplasmic binding protein-like II"/>
    <property type="match status" value="1"/>
</dbReference>
<accession>A0A7Y0LZ59</accession>
<dbReference type="PANTHER" id="PTHR43649:SF31">
    <property type="entry name" value="SN-GLYCEROL-3-PHOSPHATE-BINDING PERIPLASMIC PROTEIN UGPB"/>
    <property type="match status" value="1"/>
</dbReference>
<dbReference type="InterPro" id="IPR006059">
    <property type="entry name" value="SBP"/>
</dbReference>
<dbReference type="RefSeq" id="WP_169323679.1">
    <property type="nucleotide sequence ID" value="NZ_JABCJJ010000004.1"/>
</dbReference>
<dbReference type="AlphaFoldDB" id="A0A7Y0LZ59"/>
<dbReference type="SUPFAM" id="SSF53850">
    <property type="entry name" value="Periplasmic binding protein-like II"/>
    <property type="match status" value="1"/>
</dbReference>
<protein>
    <submittedName>
        <fullName evidence="5">Extracellular solute-binding protein</fullName>
    </submittedName>
</protein>
<name>A0A7Y0LZ59_CELFI</name>
<keyword evidence="4" id="KW-0732">Signal</keyword>
<evidence type="ECO:0000256" key="4">
    <source>
        <dbReference type="ARBA" id="ARBA00022729"/>
    </source>
</evidence>
<reference evidence="5 6" key="1">
    <citation type="submission" date="2020-04" db="EMBL/GenBank/DDBJ databases">
        <title>Sequencing and Assembly of C. fimi.</title>
        <authorList>
            <person name="Ramsey A.R."/>
        </authorList>
    </citation>
    <scope>NUCLEOTIDE SEQUENCE [LARGE SCALE GENOMIC DNA]</scope>
    <source>
        <strain evidence="5 6">SB</strain>
    </source>
</reference>
<evidence type="ECO:0000256" key="2">
    <source>
        <dbReference type="ARBA" id="ARBA00008520"/>
    </source>
</evidence>
<comment type="similarity">
    <text evidence="2">Belongs to the bacterial solute-binding protein 1 family.</text>
</comment>
<sequence>MHGPARTTVVTGLLAASALALTGCGGGSGFDDGGGDGGGEGEATGGGLRVLIGSSGDAETDAVTQALAAWSEQSGTEATLSVASNLPQELSQGFAGGDPPDVFYASPEGLPGWAANGSVVAYGSELPNADDFYPSLVENFTIDDQFYCAPKDFSTLALVINTAAWTEAGLTDADFPTDWASLRDVAQRLTSTDRVGLTFGPEYQRVGVFMEQAGGGLLDDDGATAIADSPENVEALTFVKELLADGVLAYPSQIDAGWGGEAFGLGKAAMTIEGNWIIGALTNDFPDVQYRVIELPAGPAGQGTLQFTNCWGIAADSPNQEAARDLVEFLTSTEQQVEFTKAFGVMPSVESAAEQFSAEFPEQEAFIASADFATGIPPLQGFTDVVADFNGQIEALETGDPQQILAGVQTNLEAALGSAG</sequence>
<proteinExistence type="inferred from homology"/>
<dbReference type="Proteomes" id="UP000562124">
    <property type="component" value="Unassembled WGS sequence"/>
</dbReference>
<organism evidence="5 6">
    <name type="scientific">Cellulomonas fimi</name>
    <dbReference type="NCBI Taxonomy" id="1708"/>
    <lineage>
        <taxon>Bacteria</taxon>
        <taxon>Bacillati</taxon>
        <taxon>Actinomycetota</taxon>
        <taxon>Actinomycetes</taxon>
        <taxon>Micrococcales</taxon>
        <taxon>Cellulomonadaceae</taxon>
        <taxon>Cellulomonas</taxon>
    </lineage>
</organism>
<keyword evidence="6" id="KW-1185">Reference proteome</keyword>
<evidence type="ECO:0000256" key="1">
    <source>
        <dbReference type="ARBA" id="ARBA00004196"/>
    </source>
</evidence>
<evidence type="ECO:0000313" key="6">
    <source>
        <dbReference type="Proteomes" id="UP000562124"/>
    </source>
</evidence>
<dbReference type="PANTHER" id="PTHR43649">
    <property type="entry name" value="ARABINOSE-BINDING PROTEIN-RELATED"/>
    <property type="match status" value="1"/>
</dbReference>
<gene>
    <name evidence="5" type="ORF">HIR71_04065</name>
</gene>